<dbReference type="Proteomes" id="UP000272025">
    <property type="component" value="Unassembled WGS sequence"/>
</dbReference>
<evidence type="ECO:0000256" key="1">
    <source>
        <dbReference type="SAM" id="Phobius"/>
    </source>
</evidence>
<dbReference type="GeneID" id="39579340"/>
<reference evidence="2 3" key="1">
    <citation type="journal article" date="2018" name="Mol. Ecol.">
        <title>The obligate alkalophilic soda-lake fungus Sodiomyces alkalinus has shifted to a protein diet.</title>
        <authorList>
            <person name="Grum-Grzhimaylo A.A."/>
            <person name="Falkoski D.L."/>
            <person name="van den Heuvel J."/>
            <person name="Valero-Jimenez C.A."/>
            <person name="Min B."/>
            <person name="Choi I.G."/>
            <person name="Lipzen A."/>
            <person name="Daum C.G."/>
            <person name="Aanen D.K."/>
            <person name="Tsang A."/>
            <person name="Henrissat B."/>
            <person name="Bilanenko E.N."/>
            <person name="de Vries R.P."/>
            <person name="van Kan J.A.L."/>
            <person name="Grigoriev I.V."/>
            <person name="Debets A.J.M."/>
        </authorList>
    </citation>
    <scope>NUCLEOTIDE SEQUENCE [LARGE SCALE GENOMIC DNA]</scope>
    <source>
        <strain evidence="2 3">F11</strain>
    </source>
</reference>
<evidence type="ECO:0000313" key="3">
    <source>
        <dbReference type="Proteomes" id="UP000272025"/>
    </source>
</evidence>
<dbReference type="EMBL" id="ML119062">
    <property type="protein sequence ID" value="ROT34955.1"/>
    <property type="molecule type" value="Genomic_DNA"/>
</dbReference>
<accession>A0A3N2PKC0</accession>
<protein>
    <submittedName>
        <fullName evidence="2">Uncharacterized protein</fullName>
    </submittedName>
</protein>
<sequence>MYPYLTRFPLLQFLPFSHLLLWLHYTTLGSTMEVFHHSSMHIGLAVDRRSNIVIWPLYGLSSVVTRWIGFLSLFFFSFFFPFLPVFSN</sequence>
<gene>
    <name evidence="2" type="ORF">SODALDRAFT_329155</name>
</gene>
<name>A0A3N2PKC0_SODAK</name>
<dbReference type="AlphaFoldDB" id="A0A3N2PKC0"/>
<keyword evidence="1" id="KW-0812">Transmembrane</keyword>
<keyword evidence="1" id="KW-1133">Transmembrane helix</keyword>
<keyword evidence="1" id="KW-0472">Membrane</keyword>
<evidence type="ECO:0000313" key="2">
    <source>
        <dbReference type="EMBL" id="ROT34955.1"/>
    </source>
</evidence>
<organism evidence="2 3">
    <name type="scientific">Sodiomyces alkalinus (strain CBS 110278 / VKM F-3762 / F11)</name>
    <name type="common">Alkaliphilic filamentous fungus</name>
    <dbReference type="NCBI Taxonomy" id="1314773"/>
    <lineage>
        <taxon>Eukaryota</taxon>
        <taxon>Fungi</taxon>
        <taxon>Dikarya</taxon>
        <taxon>Ascomycota</taxon>
        <taxon>Pezizomycotina</taxon>
        <taxon>Sordariomycetes</taxon>
        <taxon>Hypocreomycetidae</taxon>
        <taxon>Glomerellales</taxon>
        <taxon>Plectosphaerellaceae</taxon>
        <taxon>Sodiomyces</taxon>
    </lineage>
</organism>
<keyword evidence="3" id="KW-1185">Reference proteome</keyword>
<dbReference type="RefSeq" id="XP_028462761.1">
    <property type="nucleotide sequence ID" value="XM_028610862.1"/>
</dbReference>
<proteinExistence type="predicted"/>
<feature type="transmembrane region" description="Helical" evidence="1">
    <location>
        <begin position="67"/>
        <end position="86"/>
    </location>
</feature>